<evidence type="ECO:0000256" key="5">
    <source>
        <dbReference type="SAM" id="Phobius"/>
    </source>
</evidence>
<dbReference type="NCBIfam" id="NF037968">
    <property type="entry name" value="SemiSWEET_2"/>
    <property type="match status" value="1"/>
</dbReference>
<proteinExistence type="predicted"/>
<dbReference type="AlphaFoldDB" id="K8PKR3"/>
<name>K8PKR3_9BRAD</name>
<dbReference type="Pfam" id="PF04193">
    <property type="entry name" value="PQ-loop"/>
    <property type="match status" value="1"/>
</dbReference>
<evidence type="ECO:0000256" key="2">
    <source>
        <dbReference type="ARBA" id="ARBA00022692"/>
    </source>
</evidence>
<feature type="transmembrane region" description="Helical" evidence="5">
    <location>
        <begin position="6"/>
        <end position="24"/>
    </location>
</feature>
<dbReference type="InterPro" id="IPR047662">
    <property type="entry name" value="SemiSWEET"/>
</dbReference>
<feature type="transmembrane region" description="Helical" evidence="5">
    <location>
        <begin position="61"/>
        <end position="80"/>
    </location>
</feature>
<evidence type="ECO:0000256" key="3">
    <source>
        <dbReference type="ARBA" id="ARBA00022989"/>
    </source>
</evidence>
<keyword evidence="2 5" id="KW-0812">Transmembrane</keyword>
<dbReference type="GO" id="GO:0016020">
    <property type="term" value="C:membrane"/>
    <property type="evidence" value="ECO:0007669"/>
    <property type="project" value="UniProtKB-SubCell"/>
</dbReference>
<evidence type="ECO:0000313" key="7">
    <source>
        <dbReference type="Proteomes" id="UP000001096"/>
    </source>
</evidence>
<evidence type="ECO:0008006" key="8">
    <source>
        <dbReference type="Google" id="ProtNLM"/>
    </source>
</evidence>
<keyword evidence="4 5" id="KW-0472">Membrane</keyword>
<keyword evidence="3 5" id="KW-1133">Transmembrane helix</keyword>
<comment type="caution">
    <text evidence="6">The sequence shown here is derived from an EMBL/GenBank/DDBJ whole genome shotgun (WGS) entry which is preliminary data.</text>
</comment>
<protein>
    <recommendedName>
        <fullName evidence="8">Sugar transporter SemiSWEET</fullName>
    </recommendedName>
</protein>
<gene>
    <name evidence="6" type="ORF">HMPREF9695_00431</name>
</gene>
<dbReference type="RefSeq" id="WP_006019142.1">
    <property type="nucleotide sequence ID" value="NZ_KB375282.1"/>
</dbReference>
<evidence type="ECO:0000256" key="1">
    <source>
        <dbReference type="ARBA" id="ARBA00004141"/>
    </source>
</evidence>
<evidence type="ECO:0000256" key="4">
    <source>
        <dbReference type="ARBA" id="ARBA00023136"/>
    </source>
</evidence>
<sequence length="85" mass="9201">MDNLASIIGLLAAALTSLSYIPQLRKALPRGSTEDISLRMLIVLSSGLSLWIVYGVIQKDWVITLANVVGLFFVGAVLVCKVRDL</sequence>
<dbReference type="GO" id="GO:0051119">
    <property type="term" value="F:sugar transmembrane transporter activity"/>
    <property type="evidence" value="ECO:0007669"/>
    <property type="project" value="InterPro"/>
</dbReference>
<dbReference type="Gene3D" id="1.20.1280.290">
    <property type="match status" value="1"/>
</dbReference>
<dbReference type="EMBL" id="AGWX01000001">
    <property type="protein sequence ID" value="EKS41339.1"/>
    <property type="molecule type" value="Genomic_DNA"/>
</dbReference>
<evidence type="ECO:0000313" key="6">
    <source>
        <dbReference type="EMBL" id="EKS41339.1"/>
    </source>
</evidence>
<comment type="subcellular location">
    <subcellularLocation>
        <location evidence="1">Membrane</location>
        <topology evidence="1">Multi-pass membrane protein</topology>
    </subcellularLocation>
</comment>
<accession>K8PKR3</accession>
<dbReference type="PATRIC" id="fig|883078.3.peg.455"/>
<reference evidence="6 7" key="1">
    <citation type="submission" date="2012-04" db="EMBL/GenBank/DDBJ databases">
        <title>The Genome Sequence of Afipia broomeae ATCC 49717.</title>
        <authorList>
            <consortium name="The Broad Institute Genome Sequencing Platform"/>
            <person name="Earl A."/>
            <person name="Ward D."/>
            <person name="Feldgarden M."/>
            <person name="Gevers D."/>
            <person name="Huys G."/>
            <person name="Walker B."/>
            <person name="Young S.K."/>
            <person name="Zeng Q."/>
            <person name="Gargeya S."/>
            <person name="Fitzgerald M."/>
            <person name="Haas B."/>
            <person name="Abouelleil A."/>
            <person name="Alvarado L."/>
            <person name="Arachchi H.M."/>
            <person name="Berlin A."/>
            <person name="Chapman S.B."/>
            <person name="Goldberg J."/>
            <person name="Griggs A."/>
            <person name="Gujja S."/>
            <person name="Hansen M."/>
            <person name="Howarth C."/>
            <person name="Imamovic A."/>
            <person name="Larimer J."/>
            <person name="McCowen C."/>
            <person name="Montmayeur A."/>
            <person name="Murphy C."/>
            <person name="Neiman D."/>
            <person name="Pearson M."/>
            <person name="Priest M."/>
            <person name="Roberts A."/>
            <person name="Saif S."/>
            <person name="Shea T."/>
            <person name="Sisk P."/>
            <person name="Sykes S."/>
            <person name="Wortman J."/>
            <person name="Nusbaum C."/>
            <person name="Birren B."/>
        </authorList>
    </citation>
    <scope>NUCLEOTIDE SEQUENCE [LARGE SCALE GENOMIC DNA]</scope>
    <source>
        <strain evidence="6 7">ATCC 49717</strain>
    </source>
</reference>
<dbReference type="HOGENOM" id="CLU_135915_1_1_5"/>
<feature type="transmembrane region" description="Helical" evidence="5">
    <location>
        <begin position="36"/>
        <end position="55"/>
    </location>
</feature>
<organism evidence="6 7">
    <name type="scientific">Afipia broomeae ATCC 49717</name>
    <dbReference type="NCBI Taxonomy" id="883078"/>
    <lineage>
        <taxon>Bacteria</taxon>
        <taxon>Pseudomonadati</taxon>
        <taxon>Pseudomonadota</taxon>
        <taxon>Alphaproteobacteria</taxon>
        <taxon>Hyphomicrobiales</taxon>
        <taxon>Nitrobacteraceae</taxon>
        <taxon>Afipia</taxon>
    </lineage>
</organism>
<dbReference type="InterPro" id="IPR006603">
    <property type="entry name" value="PQ-loop_rpt"/>
</dbReference>
<keyword evidence="7" id="KW-1185">Reference proteome</keyword>
<dbReference type="Proteomes" id="UP000001096">
    <property type="component" value="Unassembled WGS sequence"/>
</dbReference>
<dbReference type="eggNOG" id="COG4095">
    <property type="taxonomic scope" value="Bacteria"/>
</dbReference>